<evidence type="ECO:0000313" key="1">
    <source>
        <dbReference type="EMBL" id="PIP73131.1"/>
    </source>
</evidence>
<comment type="caution">
    <text evidence="1">The sequence shown here is derived from an EMBL/GenBank/DDBJ whole genome shotgun (WGS) entry which is preliminary data.</text>
</comment>
<dbReference type="EMBL" id="PCTL01000029">
    <property type="protein sequence ID" value="PIP73131.1"/>
    <property type="molecule type" value="Genomic_DNA"/>
</dbReference>
<evidence type="ECO:0008006" key="3">
    <source>
        <dbReference type="Google" id="ProtNLM"/>
    </source>
</evidence>
<sequence length="179" mass="20768">MKKYISVKLQIGNNRPPSDAAVIERSWSLMNESMRAIDLQIRRLRSSEPEDAEFVFRWWVDLQFLIVALRRLRRATELAARVTTAKSVFTDAIAQFDRDLPMLAKMRNVGEHIDDYAVDSKNRRHKDVERFSLQVGSFDGTTYKWLGEDLNIDEAQSVAIRLWEAVRSVVKNLPKDSKN</sequence>
<dbReference type="AlphaFoldDB" id="A0A2H0CTQ1"/>
<name>A0A2H0CTQ1_9BACT</name>
<accession>A0A2H0CTQ1</accession>
<protein>
    <recommendedName>
        <fullName evidence="3">HEPN AbiU2-like domain-containing protein</fullName>
    </recommendedName>
</protein>
<proteinExistence type="predicted"/>
<gene>
    <name evidence="1" type="ORF">COW88_02885</name>
</gene>
<organism evidence="1 2">
    <name type="scientific">Candidatus Lloydbacteria bacterium CG22_combo_CG10-13_8_21_14_all_47_15</name>
    <dbReference type="NCBI Taxonomy" id="1974635"/>
    <lineage>
        <taxon>Bacteria</taxon>
        <taxon>Candidatus Lloydiibacteriota</taxon>
    </lineage>
</organism>
<dbReference type="Proteomes" id="UP000230638">
    <property type="component" value="Unassembled WGS sequence"/>
</dbReference>
<reference evidence="1 2" key="1">
    <citation type="submission" date="2017-09" db="EMBL/GenBank/DDBJ databases">
        <title>Depth-based differentiation of microbial function through sediment-hosted aquifers and enrichment of novel symbionts in the deep terrestrial subsurface.</title>
        <authorList>
            <person name="Probst A.J."/>
            <person name="Ladd B."/>
            <person name="Jarett J.K."/>
            <person name="Geller-Mcgrath D.E."/>
            <person name="Sieber C.M."/>
            <person name="Emerson J.B."/>
            <person name="Anantharaman K."/>
            <person name="Thomas B.C."/>
            <person name="Malmstrom R."/>
            <person name="Stieglmeier M."/>
            <person name="Klingl A."/>
            <person name="Woyke T."/>
            <person name="Ryan C.M."/>
            <person name="Banfield J.F."/>
        </authorList>
    </citation>
    <scope>NUCLEOTIDE SEQUENCE [LARGE SCALE GENOMIC DNA]</scope>
    <source>
        <strain evidence="1">CG22_combo_CG10-13_8_21_14_all_47_15</strain>
    </source>
</reference>
<evidence type="ECO:0000313" key="2">
    <source>
        <dbReference type="Proteomes" id="UP000230638"/>
    </source>
</evidence>